<evidence type="ECO:0000256" key="7">
    <source>
        <dbReference type="ARBA" id="ARBA00022967"/>
    </source>
</evidence>
<evidence type="ECO:0000256" key="8">
    <source>
        <dbReference type="ARBA" id="ARBA00022989"/>
    </source>
</evidence>
<dbReference type="Gene3D" id="3.40.1110.10">
    <property type="entry name" value="Calcium-transporting ATPase, cytoplasmic domain N"/>
    <property type="match status" value="1"/>
</dbReference>
<evidence type="ECO:0000256" key="2">
    <source>
        <dbReference type="ARBA" id="ARBA00006024"/>
    </source>
</evidence>
<keyword evidence="6 10" id="KW-0067">ATP-binding</keyword>
<dbReference type="InterPro" id="IPR017969">
    <property type="entry name" value="Heavy-metal-associated_CS"/>
</dbReference>
<evidence type="ECO:0000313" key="12">
    <source>
        <dbReference type="EMBL" id="CBJ49060.1"/>
    </source>
</evidence>
<sequence length="762" mass="78650">MQIVRPRDLCTSLLVASRPHRHAVRQCARRPRVQWLSGADSYSLPKSKGLPYRLLQHAGGIEVSLPEQRRFFSLRGGGSAGGISSRNARVVIDVQGLKCGGCVSRGEAALKGVPGVGEATINLATGTATVSLSGSNLIKSGLASLRRLSPDMNSLVSTGVLAVYLSSLVSLLKPSLGLTATFHEPVMLLGAVLLGRSLEARQRLKAARGLQSLFDIRPDKARTVDAGGRVKDIPASRVRVGDTVEVLPSDRFSVDGVILEGRTAADESSLTGEPIPVPKGPGDAVRAGTLSMGDGGAVRVRATATGAQSVLASVIALVEDAQARKVPVQQLADRIAGKLTWVVFAASASTLVFWGALSPSLLGLAAGPAAAASTATPSYPALAEALAGGSPWVLGLRLAVDVCLVACPCSLGLATPTAIMVGTGVAAERGLLLKGADVLETARKVTTVVFDKTGTLTLGRPSITGVVSLDREWDKGRILEVAAAVERGCRHPLAEAVVLAARKETLGEASHLEAEDLRTVPGMGASARHDVSQRLADGQNTVVVVAVNGRPVGLLFAADSIRPAASDAVASLAERGLSVRIASGDRREAVWAAAAAAGVPQEAASWGAAPVDKVSLVRSLQARGEVVMLVGDGVNDSPALAAADVGVALRAGTGQAMETADVVLMRDDVCGAGTAIDVSQLTMRKVRENLAWSLGYNVLAIPLAAGAFLPGWGVMLSPALAGAIMSCSSVAVVTNSLLLRRTLARELNTKRKRKRGGWITSK</sequence>
<dbReference type="NCBIfam" id="TIGR01525">
    <property type="entry name" value="ATPase-IB_hvy"/>
    <property type="match status" value="1"/>
</dbReference>
<dbReference type="Pfam" id="PF00122">
    <property type="entry name" value="E1-E2_ATPase"/>
    <property type="match status" value="1"/>
</dbReference>
<dbReference type="PROSITE" id="PS50846">
    <property type="entry name" value="HMA_2"/>
    <property type="match status" value="1"/>
</dbReference>
<keyword evidence="3 10" id="KW-0812">Transmembrane</keyword>
<keyword evidence="8 10" id="KW-1133">Transmembrane helix</keyword>
<dbReference type="Pfam" id="PF00403">
    <property type="entry name" value="HMA"/>
    <property type="match status" value="1"/>
</dbReference>
<reference evidence="12 13" key="1">
    <citation type="journal article" date="2010" name="Nature">
        <title>The Ectocarpus genome and the independent evolution of multicellularity in brown algae.</title>
        <authorList>
            <person name="Cock J.M."/>
            <person name="Sterck L."/>
            <person name="Rouze P."/>
            <person name="Scornet D."/>
            <person name="Allen A.E."/>
            <person name="Amoutzias G."/>
            <person name="Anthouard V."/>
            <person name="Artiguenave F."/>
            <person name="Aury J.M."/>
            <person name="Badger J.H."/>
            <person name="Beszteri B."/>
            <person name="Billiau K."/>
            <person name="Bonnet E."/>
            <person name="Bothwell J.H."/>
            <person name="Bowler C."/>
            <person name="Boyen C."/>
            <person name="Brownlee C."/>
            <person name="Carrano C.J."/>
            <person name="Charrier B."/>
            <person name="Cho G.Y."/>
            <person name="Coelho S.M."/>
            <person name="Collen J."/>
            <person name="Corre E."/>
            <person name="Da Silva C."/>
            <person name="Delage L."/>
            <person name="Delaroque N."/>
            <person name="Dittami S.M."/>
            <person name="Doulbeau S."/>
            <person name="Elias M."/>
            <person name="Farnham G."/>
            <person name="Gachon C.M."/>
            <person name="Gschloessl B."/>
            <person name="Heesch S."/>
            <person name="Jabbari K."/>
            <person name="Jubin C."/>
            <person name="Kawai H."/>
            <person name="Kimura K."/>
            <person name="Kloareg B."/>
            <person name="Kupper F.C."/>
            <person name="Lang D."/>
            <person name="Le Bail A."/>
            <person name="Leblanc C."/>
            <person name="Lerouge P."/>
            <person name="Lohr M."/>
            <person name="Lopez P.J."/>
            <person name="Martens C."/>
            <person name="Maumus F."/>
            <person name="Michel G."/>
            <person name="Miranda-Saavedra D."/>
            <person name="Morales J."/>
            <person name="Moreau H."/>
            <person name="Motomura T."/>
            <person name="Nagasato C."/>
            <person name="Napoli C.A."/>
            <person name="Nelson D.R."/>
            <person name="Nyvall-Collen P."/>
            <person name="Peters A.F."/>
            <person name="Pommier C."/>
            <person name="Potin P."/>
            <person name="Poulain J."/>
            <person name="Quesneville H."/>
            <person name="Read B."/>
            <person name="Rensing S.A."/>
            <person name="Ritter A."/>
            <person name="Rousvoal S."/>
            <person name="Samanta M."/>
            <person name="Samson G."/>
            <person name="Schroeder D.C."/>
            <person name="Segurens B."/>
            <person name="Strittmatter M."/>
            <person name="Tonon T."/>
            <person name="Tregear J.W."/>
            <person name="Valentin K."/>
            <person name="von Dassow P."/>
            <person name="Yamagishi T."/>
            <person name="Van de Peer Y."/>
            <person name="Wincker P."/>
        </authorList>
    </citation>
    <scope>NUCLEOTIDE SEQUENCE [LARGE SCALE GENOMIC DNA]</scope>
    <source>
        <strain evidence="13">Ec32 / CCAP1310/4</strain>
    </source>
</reference>
<dbReference type="InParanoid" id="D7FJ21"/>
<comment type="subcellular location">
    <subcellularLocation>
        <location evidence="1">Membrane</location>
        <topology evidence="1">Multi-pass membrane protein</topology>
    </subcellularLocation>
</comment>
<evidence type="ECO:0000259" key="11">
    <source>
        <dbReference type="PROSITE" id="PS50846"/>
    </source>
</evidence>
<dbReference type="InterPro" id="IPR023298">
    <property type="entry name" value="ATPase_P-typ_TM_dom_sf"/>
</dbReference>
<dbReference type="InterPro" id="IPR008250">
    <property type="entry name" value="ATPase_P-typ_transduc_dom_A_sf"/>
</dbReference>
<comment type="caution">
    <text evidence="10">Lacks conserved residue(s) required for the propagation of feature annotation.</text>
</comment>
<proteinExistence type="inferred from homology"/>
<dbReference type="GO" id="GO:0055070">
    <property type="term" value="P:copper ion homeostasis"/>
    <property type="evidence" value="ECO:0007669"/>
    <property type="project" value="TreeGrafter"/>
</dbReference>
<dbReference type="OMA" id="NAPLMHL"/>
<dbReference type="PANTHER" id="PTHR43520:SF19">
    <property type="entry name" value="COPPER-TRANSPORTING ATPASE PAA2, CHLOROPLASTIC"/>
    <property type="match status" value="1"/>
</dbReference>
<dbReference type="SUPFAM" id="SSF81665">
    <property type="entry name" value="Calcium ATPase, transmembrane domain M"/>
    <property type="match status" value="1"/>
</dbReference>
<dbReference type="CDD" id="cd00371">
    <property type="entry name" value="HMA"/>
    <property type="match status" value="1"/>
</dbReference>
<dbReference type="SUPFAM" id="SSF56784">
    <property type="entry name" value="HAD-like"/>
    <property type="match status" value="1"/>
</dbReference>
<dbReference type="PANTHER" id="PTHR43520">
    <property type="entry name" value="ATP7, ISOFORM B"/>
    <property type="match status" value="1"/>
</dbReference>
<dbReference type="InterPro" id="IPR023299">
    <property type="entry name" value="ATPase_P-typ_cyto_dom_N"/>
</dbReference>
<dbReference type="NCBIfam" id="TIGR01494">
    <property type="entry name" value="ATPase_P-type"/>
    <property type="match status" value="1"/>
</dbReference>
<dbReference type="InterPro" id="IPR018303">
    <property type="entry name" value="ATPase_P-typ_P_site"/>
</dbReference>
<feature type="transmembrane region" description="Helical" evidence="10">
    <location>
        <begin position="690"/>
        <end position="713"/>
    </location>
</feature>
<keyword evidence="9 10" id="KW-0472">Membrane</keyword>
<name>D7FJ21_ECTSI</name>
<dbReference type="GO" id="GO:0005507">
    <property type="term" value="F:copper ion binding"/>
    <property type="evidence" value="ECO:0007669"/>
    <property type="project" value="TreeGrafter"/>
</dbReference>
<dbReference type="PRINTS" id="PR00119">
    <property type="entry name" value="CATATPASE"/>
</dbReference>
<comment type="similarity">
    <text evidence="2 10">Belongs to the cation transport ATPase (P-type) (TC 3.A.3) family. Type IB subfamily.</text>
</comment>
<evidence type="ECO:0000256" key="10">
    <source>
        <dbReference type="RuleBase" id="RU362081"/>
    </source>
</evidence>
<evidence type="ECO:0000256" key="3">
    <source>
        <dbReference type="ARBA" id="ARBA00022692"/>
    </source>
</evidence>
<feature type="transmembrane region" description="Helical" evidence="10">
    <location>
        <begin position="719"/>
        <end position="739"/>
    </location>
</feature>
<keyword evidence="5 10" id="KW-0547">Nucleotide-binding</keyword>
<gene>
    <name evidence="12" type="ORF">Esi_0125_0069</name>
</gene>
<keyword evidence="4 10" id="KW-0479">Metal-binding</keyword>
<evidence type="ECO:0000256" key="1">
    <source>
        <dbReference type="ARBA" id="ARBA00004141"/>
    </source>
</evidence>
<protein>
    <submittedName>
        <fullName evidence="12">Copper-translocating P-type ATPase</fullName>
    </submittedName>
</protein>
<feature type="domain" description="HMA" evidence="11">
    <location>
        <begin position="88"/>
        <end position="157"/>
    </location>
</feature>
<evidence type="ECO:0000256" key="6">
    <source>
        <dbReference type="ARBA" id="ARBA00022840"/>
    </source>
</evidence>
<dbReference type="InterPro" id="IPR006121">
    <property type="entry name" value="HMA_dom"/>
</dbReference>
<dbReference type="GO" id="GO:0016020">
    <property type="term" value="C:membrane"/>
    <property type="evidence" value="ECO:0007669"/>
    <property type="project" value="UniProtKB-SubCell"/>
</dbReference>
<dbReference type="PROSITE" id="PS01047">
    <property type="entry name" value="HMA_1"/>
    <property type="match status" value="1"/>
</dbReference>
<keyword evidence="7" id="KW-1278">Translocase</keyword>
<dbReference type="InterPro" id="IPR059000">
    <property type="entry name" value="ATPase_P-type_domA"/>
</dbReference>
<dbReference type="EMBL" id="FN649743">
    <property type="protein sequence ID" value="CBJ49060.1"/>
    <property type="molecule type" value="Genomic_DNA"/>
</dbReference>
<evidence type="ECO:0000256" key="4">
    <source>
        <dbReference type="ARBA" id="ARBA00022723"/>
    </source>
</evidence>
<dbReference type="Gene3D" id="3.30.70.100">
    <property type="match status" value="1"/>
</dbReference>
<dbReference type="EMBL" id="FN647904">
    <property type="protein sequence ID" value="CBJ49060.1"/>
    <property type="molecule type" value="Genomic_DNA"/>
</dbReference>
<keyword evidence="13" id="KW-1185">Reference proteome</keyword>
<dbReference type="Gene3D" id="2.70.150.10">
    <property type="entry name" value="Calcium-transporting ATPase, cytoplasmic transduction domain A"/>
    <property type="match status" value="1"/>
</dbReference>
<dbReference type="Pfam" id="PF00702">
    <property type="entry name" value="Hydrolase"/>
    <property type="match status" value="1"/>
</dbReference>
<dbReference type="GO" id="GO:0043682">
    <property type="term" value="F:P-type divalent copper transporter activity"/>
    <property type="evidence" value="ECO:0007669"/>
    <property type="project" value="TreeGrafter"/>
</dbReference>
<dbReference type="SUPFAM" id="SSF81653">
    <property type="entry name" value="Calcium ATPase, transduction domain A"/>
    <property type="match status" value="1"/>
</dbReference>
<dbReference type="STRING" id="2880.D7FJ21"/>
<evidence type="ECO:0000313" key="13">
    <source>
        <dbReference type="Proteomes" id="UP000002630"/>
    </source>
</evidence>
<dbReference type="GO" id="GO:0005524">
    <property type="term" value="F:ATP binding"/>
    <property type="evidence" value="ECO:0007669"/>
    <property type="project" value="UniProtKB-UniRule"/>
</dbReference>
<dbReference type="PROSITE" id="PS01229">
    <property type="entry name" value="COF_2"/>
    <property type="match status" value="1"/>
</dbReference>
<dbReference type="InterPro" id="IPR036412">
    <property type="entry name" value="HAD-like_sf"/>
</dbReference>
<dbReference type="AlphaFoldDB" id="D7FJ21"/>
<dbReference type="SUPFAM" id="SSF55008">
    <property type="entry name" value="HMA, heavy metal-associated domain"/>
    <property type="match status" value="1"/>
</dbReference>
<dbReference type="Gene3D" id="3.40.50.1000">
    <property type="entry name" value="HAD superfamily/HAD-like"/>
    <property type="match status" value="1"/>
</dbReference>
<evidence type="ECO:0000256" key="9">
    <source>
        <dbReference type="ARBA" id="ARBA00023136"/>
    </source>
</evidence>
<organism evidence="12 13">
    <name type="scientific">Ectocarpus siliculosus</name>
    <name type="common">Brown alga</name>
    <name type="synonym">Conferva siliculosa</name>
    <dbReference type="NCBI Taxonomy" id="2880"/>
    <lineage>
        <taxon>Eukaryota</taxon>
        <taxon>Sar</taxon>
        <taxon>Stramenopiles</taxon>
        <taxon>Ochrophyta</taxon>
        <taxon>PX clade</taxon>
        <taxon>Phaeophyceae</taxon>
        <taxon>Ectocarpales</taxon>
        <taxon>Ectocarpaceae</taxon>
        <taxon>Ectocarpus</taxon>
    </lineage>
</organism>
<dbReference type="eggNOG" id="KOG0207">
    <property type="taxonomic scope" value="Eukaryota"/>
</dbReference>
<evidence type="ECO:0000256" key="5">
    <source>
        <dbReference type="ARBA" id="ARBA00022741"/>
    </source>
</evidence>
<dbReference type="InterPro" id="IPR027256">
    <property type="entry name" value="P-typ_ATPase_IB"/>
</dbReference>
<dbReference type="InterPro" id="IPR001757">
    <property type="entry name" value="P_typ_ATPase"/>
</dbReference>
<dbReference type="InterPro" id="IPR036163">
    <property type="entry name" value="HMA_dom_sf"/>
</dbReference>
<dbReference type="Proteomes" id="UP000002630">
    <property type="component" value="Linkage Group LG18"/>
</dbReference>
<dbReference type="OrthoDB" id="432719at2759"/>
<dbReference type="PROSITE" id="PS00154">
    <property type="entry name" value="ATPASE_E1_E2"/>
    <property type="match status" value="1"/>
</dbReference>
<dbReference type="GO" id="GO:0016887">
    <property type="term" value="F:ATP hydrolysis activity"/>
    <property type="evidence" value="ECO:0007669"/>
    <property type="project" value="InterPro"/>
</dbReference>
<accession>D7FJ21</accession>
<dbReference type="InterPro" id="IPR023214">
    <property type="entry name" value="HAD_sf"/>
</dbReference>